<accession>A0A1Q3G5J2</accession>
<dbReference type="Pfam" id="PF00106">
    <property type="entry name" value="adh_short"/>
    <property type="match status" value="1"/>
</dbReference>
<dbReference type="SUPFAM" id="SSF51735">
    <property type="entry name" value="NAD(P)-binding Rossmann-fold domains"/>
    <property type="match status" value="1"/>
</dbReference>
<comment type="similarity">
    <text evidence="1 3">Belongs to the short-chain dehydrogenases/reductases (SDR) family.</text>
</comment>
<dbReference type="FunFam" id="3.40.50.720:FF:000047">
    <property type="entry name" value="NADP-dependent L-serine/L-allo-threonine dehydrogenase"/>
    <property type="match status" value="1"/>
</dbReference>
<evidence type="ECO:0000256" key="1">
    <source>
        <dbReference type="ARBA" id="ARBA00006484"/>
    </source>
</evidence>
<sequence length="271" mass="28955">MDRWASTTAVVTGASAGIGAAVALALAHKGLDVVAAARREDKLKELKKKFESEKKKENKALIHPFVCDMSKQKDIESLMSFAKDLNGDGGIDILVNNAAILPTGTIAGVSMDKITECYMINVVGVIAATKLAAADMVAKKIKGHIIMINSISGHKTVTTGDLSKTSVYSSSKHALTELVENFRLEFNYTRANIRVTSISPGAVDTEMLRSVQYSGALPMLKPRDIANAVVYALSVPDTVNVRLGLQSIFPGAVDTAMPETSPALYVPDFEV</sequence>
<dbReference type="AlphaFoldDB" id="A0A1Q3G5J2"/>
<keyword evidence="2" id="KW-0560">Oxidoreductase</keyword>
<organism evidence="4">
    <name type="scientific">Plutella xylostella</name>
    <name type="common">Diamondback moth</name>
    <name type="synonym">Plutella maculipennis</name>
    <dbReference type="NCBI Taxonomy" id="51655"/>
    <lineage>
        <taxon>Eukaryota</taxon>
        <taxon>Metazoa</taxon>
        <taxon>Ecdysozoa</taxon>
        <taxon>Arthropoda</taxon>
        <taxon>Hexapoda</taxon>
        <taxon>Insecta</taxon>
        <taxon>Pterygota</taxon>
        <taxon>Neoptera</taxon>
        <taxon>Endopterygota</taxon>
        <taxon>Lepidoptera</taxon>
        <taxon>Glossata</taxon>
        <taxon>Ditrysia</taxon>
        <taxon>Yponomeutoidea</taxon>
        <taxon>Plutellidae</taxon>
        <taxon>Plutella</taxon>
    </lineage>
</organism>
<dbReference type="PANTHER" id="PTHR43115:SF4">
    <property type="entry name" value="DEHYDROGENASE_REDUCTASE SDR FAMILY MEMBER 11"/>
    <property type="match status" value="1"/>
</dbReference>
<dbReference type="InterPro" id="IPR036291">
    <property type="entry name" value="NAD(P)-bd_dom_sf"/>
</dbReference>
<evidence type="ECO:0000256" key="2">
    <source>
        <dbReference type="ARBA" id="ARBA00023002"/>
    </source>
</evidence>
<dbReference type="PRINTS" id="PR00081">
    <property type="entry name" value="GDHRDH"/>
</dbReference>
<dbReference type="Gene3D" id="3.40.50.720">
    <property type="entry name" value="NAD(P)-binding Rossmann-like Domain"/>
    <property type="match status" value="1"/>
</dbReference>
<name>A0A1Q3G5J2_PLUXY</name>
<dbReference type="GO" id="GO:0016616">
    <property type="term" value="F:oxidoreductase activity, acting on the CH-OH group of donors, NAD or NADP as acceptor"/>
    <property type="evidence" value="ECO:0007669"/>
    <property type="project" value="UniProtKB-ARBA"/>
</dbReference>
<dbReference type="PROSITE" id="PS00061">
    <property type="entry name" value="ADH_SHORT"/>
    <property type="match status" value="1"/>
</dbReference>
<protein>
    <submittedName>
        <fullName evidence="4">Alcohol dehydrogenase-3</fullName>
    </submittedName>
</protein>
<reference evidence="4" key="1">
    <citation type="submission" date="2016-08" db="EMBL/GenBank/DDBJ databases">
        <title>Transcriptome of the diamond-back moth (Plutella xylostella).</title>
        <authorList>
            <person name="He P."/>
        </authorList>
    </citation>
    <scope>NUCLEOTIDE SEQUENCE</scope>
    <source>
        <strain evidence="4">Lab strain</strain>
        <tissue evidence="4">Multi</tissue>
    </source>
</reference>
<evidence type="ECO:0000256" key="3">
    <source>
        <dbReference type="RuleBase" id="RU000363"/>
    </source>
</evidence>
<evidence type="ECO:0000313" key="4">
    <source>
        <dbReference type="EMBL" id="JAV44809.1"/>
    </source>
</evidence>
<dbReference type="InterPro" id="IPR002347">
    <property type="entry name" value="SDR_fam"/>
</dbReference>
<dbReference type="EMBL" id="GEYN01000180">
    <property type="protein sequence ID" value="JAV44809.1"/>
    <property type="molecule type" value="Transcribed_RNA"/>
</dbReference>
<dbReference type="PRINTS" id="PR00080">
    <property type="entry name" value="SDRFAMILY"/>
</dbReference>
<dbReference type="PANTHER" id="PTHR43115">
    <property type="entry name" value="DEHYDROGENASE/REDUCTASE SDR FAMILY MEMBER 11"/>
    <property type="match status" value="1"/>
</dbReference>
<dbReference type="InterPro" id="IPR020904">
    <property type="entry name" value="Sc_DH/Rdtase_CS"/>
</dbReference>
<proteinExistence type="inferred from homology"/>